<dbReference type="RefSeq" id="WP_168451971.1">
    <property type="nucleotide sequence ID" value="NZ_JAAWWK010000008.1"/>
</dbReference>
<feature type="signal peptide" evidence="1">
    <location>
        <begin position="1"/>
        <end position="28"/>
    </location>
</feature>
<keyword evidence="3" id="KW-1185">Reference proteome</keyword>
<evidence type="ECO:0000313" key="2">
    <source>
        <dbReference type="EMBL" id="NKI19455.1"/>
    </source>
</evidence>
<organism evidence="2 3">
    <name type="scientific">Spongiibacter thalassae</name>
    <dbReference type="NCBI Taxonomy" id="2721624"/>
    <lineage>
        <taxon>Bacteria</taxon>
        <taxon>Pseudomonadati</taxon>
        <taxon>Pseudomonadota</taxon>
        <taxon>Gammaproteobacteria</taxon>
        <taxon>Cellvibrionales</taxon>
        <taxon>Spongiibacteraceae</taxon>
        <taxon>Spongiibacter</taxon>
    </lineage>
</organism>
<name>A0ABX1GKF9_9GAMM</name>
<keyword evidence="1" id="KW-0732">Signal</keyword>
<evidence type="ECO:0000256" key="1">
    <source>
        <dbReference type="SAM" id="SignalP"/>
    </source>
</evidence>
<comment type="caution">
    <text evidence="2">The sequence shown here is derived from an EMBL/GenBank/DDBJ whole genome shotgun (WGS) entry which is preliminary data.</text>
</comment>
<protein>
    <submittedName>
        <fullName evidence="2">Uncharacterized protein</fullName>
    </submittedName>
</protein>
<gene>
    <name evidence="2" type="ORF">HCU74_18770</name>
</gene>
<feature type="chain" id="PRO_5046482552" evidence="1">
    <location>
        <begin position="29"/>
        <end position="118"/>
    </location>
</feature>
<proteinExistence type="predicted"/>
<sequence>MDLIKACPLRFTAAVLAVSLLSIPPARAACESPREPAIPSGASASSEDMVGAQRNVQAYLEHAQTYLTCLKKREAALGDGISDAQQEMLMKRYIDTVEVMETVSKRFNREMRVFKKAS</sequence>
<reference evidence="2 3" key="1">
    <citation type="submission" date="2020-04" db="EMBL/GenBank/DDBJ databases">
        <authorList>
            <person name="Yoon J."/>
        </authorList>
    </citation>
    <scope>NUCLEOTIDE SEQUENCE [LARGE SCALE GENOMIC DNA]</scope>
    <source>
        <strain evidence="2 3">KMU-166</strain>
    </source>
</reference>
<accession>A0ABX1GKF9</accession>
<dbReference type="EMBL" id="JAAWWK010000008">
    <property type="protein sequence ID" value="NKI19455.1"/>
    <property type="molecule type" value="Genomic_DNA"/>
</dbReference>
<evidence type="ECO:0000313" key="3">
    <source>
        <dbReference type="Proteomes" id="UP000765845"/>
    </source>
</evidence>
<dbReference type="Proteomes" id="UP000765845">
    <property type="component" value="Unassembled WGS sequence"/>
</dbReference>